<dbReference type="CDD" id="cd15850">
    <property type="entry name" value="SNARE_syntaxin18"/>
    <property type="match status" value="1"/>
</dbReference>
<gene>
    <name evidence="1" type="primary">SKDI15G2270</name>
    <name evidence="1" type="ORF">SKDI_15G2270</name>
</gene>
<organism evidence="1 2">
    <name type="scientific">Saccharomyces kudriavzevii (strain ATCC MYA-4449 / AS 2.2408 / CBS 8840 / NBRC 1802 / NCYC 2889)</name>
    <name type="common">Yeast</name>
    <dbReference type="NCBI Taxonomy" id="226230"/>
    <lineage>
        <taxon>Eukaryota</taxon>
        <taxon>Fungi</taxon>
        <taxon>Dikarya</taxon>
        <taxon>Ascomycota</taxon>
        <taxon>Saccharomycotina</taxon>
        <taxon>Saccharomycetes</taxon>
        <taxon>Saccharomycetales</taxon>
        <taxon>Saccharomycetaceae</taxon>
        <taxon>Saccharomyces</taxon>
    </lineage>
</organism>
<dbReference type="GO" id="GO:0015031">
    <property type="term" value="P:protein transport"/>
    <property type="evidence" value="ECO:0007669"/>
    <property type="project" value="UniProtKB-KW"/>
</dbReference>
<dbReference type="PANTHER" id="PTHR15959:SF0">
    <property type="entry name" value="SYNTAXIN-18"/>
    <property type="match status" value="1"/>
</dbReference>
<dbReference type="PANTHER" id="PTHR15959">
    <property type="entry name" value="SYNTAXIN-18"/>
    <property type="match status" value="1"/>
</dbReference>
<dbReference type="GO" id="GO:0005783">
    <property type="term" value="C:endoplasmic reticulum"/>
    <property type="evidence" value="ECO:0007669"/>
    <property type="project" value="TreeGrafter"/>
</dbReference>
<dbReference type="SMART" id="SM00397">
    <property type="entry name" value="t_SNARE"/>
    <property type="match status" value="1"/>
</dbReference>
<dbReference type="GO" id="GO:0006890">
    <property type="term" value="P:retrograde vesicle-mediated transport, Golgi to endoplasmic reticulum"/>
    <property type="evidence" value="ECO:0007669"/>
    <property type="project" value="TreeGrafter"/>
</dbReference>
<dbReference type="PROSITE" id="PS50192">
    <property type="entry name" value="T_SNARE"/>
    <property type="match status" value="1"/>
</dbReference>
<name>A0AA35J7N3_SACK1</name>
<sequence>MSNLTSIFQKYVAVIDETRKEQGERNEHIKEEGQEDLGNSDEIREIVNDSFIKECAKLLKFLIELNRVIKEIEKNYMDDLNMTDAEKDEFDMECRLQIQQYFKKFEFLENYEMERHSLLLKKFQSKPHKWSNLLSNKSNNGKQVTHPQDFEKGVHEFRLGVLRCLNLWIKYVSSKFTTIQQERLISENKMNFNSTPVPTLSNNADDFSADAIDISVSQSAPVETVQDEVKHYEETISKLTQVQLQVLETEHSELLNQKNEQLKKVETINKTILDVVNIQNELSNHLTVQSQNINLMLNNQDDIEVNIKKGNKELRKAKRAAGRTAKMTTYGAIAMGIFILLLDYVS</sequence>
<dbReference type="GO" id="GO:0031201">
    <property type="term" value="C:SNARE complex"/>
    <property type="evidence" value="ECO:0007669"/>
    <property type="project" value="TreeGrafter"/>
</dbReference>
<dbReference type="Pfam" id="PF10496">
    <property type="entry name" value="Syntaxin-18_N"/>
    <property type="match status" value="1"/>
</dbReference>
<dbReference type="OrthoDB" id="342981at2759"/>
<dbReference type="Gene3D" id="1.20.5.110">
    <property type="match status" value="1"/>
</dbReference>
<dbReference type="GO" id="GO:0061025">
    <property type="term" value="P:membrane fusion"/>
    <property type="evidence" value="ECO:0007669"/>
    <property type="project" value="UniProtKB-ARBA"/>
</dbReference>
<dbReference type="InterPro" id="IPR019529">
    <property type="entry name" value="Syntaxin-18_N"/>
</dbReference>
<evidence type="ECO:0000313" key="2">
    <source>
        <dbReference type="Proteomes" id="UP001162087"/>
    </source>
</evidence>
<dbReference type="InterPro" id="IPR000727">
    <property type="entry name" value="T_SNARE_dom"/>
</dbReference>
<accession>A0AA35J7N3</accession>
<proteinExistence type="predicted"/>
<reference evidence="1" key="1">
    <citation type="submission" date="2022-10" db="EMBL/GenBank/DDBJ databases">
        <authorList>
            <person name="Byrne P K."/>
        </authorList>
    </citation>
    <scope>NUCLEOTIDE SEQUENCE</scope>
    <source>
        <strain evidence="1">IFO1802</strain>
    </source>
</reference>
<dbReference type="EMBL" id="OX365910">
    <property type="protein sequence ID" value="CAI4051428.1"/>
    <property type="molecule type" value="Genomic_DNA"/>
</dbReference>
<evidence type="ECO:0000313" key="1">
    <source>
        <dbReference type="EMBL" id="CAI4051428.1"/>
    </source>
</evidence>
<dbReference type="Proteomes" id="UP001162087">
    <property type="component" value="Chromosome 15"/>
</dbReference>
<dbReference type="SUPFAM" id="SSF58038">
    <property type="entry name" value="SNARE fusion complex"/>
    <property type="match status" value="1"/>
</dbReference>
<keyword evidence="2" id="KW-1185">Reference proteome</keyword>
<protein>
    <submittedName>
        <fullName evidence="1">Uncharacterized protein</fullName>
    </submittedName>
</protein>